<evidence type="ECO:0000256" key="1">
    <source>
        <dbReference type="SAM" id="SignalP"/>
    </source>
</evidence>
<dbReference type="Pfam" id="PF14273">
    <property type="entry name" value="DUF4360"/>
    <property type="match status" value="1"/>
</dbReference>
<feature type="chain" id="PRO_5034641945" description="Secreted protein" evidence="1">
    <location>
        <begin position="22"/>
        <end position="196"/>
    </location>
</feature>
<keyword evidence="3" id="KW-1185">Reference proteome</keyword>
<dbReference type="EMBL" id="KV748763">
    <property type="protein sequence ID" value="OCL13229.1"/>
    <property type="molecule type" value="Genomic_DNA"/>
</dbReference>
<evidence type="ECO:0000313" key="3">
    <source>
        <dbReference type="Proteomes" id="UP000250140"/>
    </source>
</evidence>
<sequence>MVRIAHSTLLLAAVVPALATAAGPDKVPRISSLQFSGSGCPNSSGSVRSSGDALGDTQCFTFSQLGSDTTENCEIHVQGTGASSGWQVAVQGVTYKGDVRLTPGTQLDYFTQIYWSENAAATATLSGHVICAGPNAVKDAVTIQQTVAASDAAWSKCIGDDGNTGILNVNFRPAVSGNDGHFDFNSADWNFQWRRC</sequence>
<gene>
    <name evidence="2" type="ORF">AOQ84DRAFT_283578</name>
</gene>
<dbReference type="AlphaFoldDB" id="A0A8E2JXH1"/>
<evidence type="ECO:0000313" key="2">
    <source>
        <dbReference type="EMBL" id="OCL13229.1"/>
    </source>
</evidence>
<dbReference type="PANTHER" id="PTHR38847">
    <property type="match status" value="1"/>
</dbReference>
<protein>
    <recommendedName>
        <fullName evidence="4">Secreted protein</fullName>
    </recommendedName>
</protein>
<evidence type="ECO:0008006" key="4">
    <source>
        <dbReference type="Google" id="ProtNLM"/>
    </source>
</evidence>
<reference evidence="2 3" key="1">
    <citation type="journal article" date="2016" name="Nat. Commun.">
        <title>Ectomycorrhizal ecology is imprinted in the genome of the dominant symbiotic fungus Cenococcum geophilum.</title>
        <authorList>
            <consortium name="DOE Joint Genome Institute"/>
            <person name="Peter M."/>
            <person name="Kohler A."/>
            <person name="Ohm R.A."/>
            <person name="Kuo A."/>
            <person name="Krutzmann J."/>
            <person name="Morin E."/>
            <person name="Arend M."/>
            <person name="Barry K.W."/>
            <person name="Binder M."/>
            <person name="Choi C."/>
            <person name="Clum A."/>
            <person name="Copeland A."/>
            <person name="Grisel N."/>
            <person name="Haridas S."/>
            <person name="Kipfer T."/>
            <person name="LaButti K."/>
            <person name="Lindquist E."/>
            <person name="Lipzen A."/>
            <person name="Maire R."/>
            <person name="Meier B."/>
            <person name="Mihaltcheva S."/>
            <person name="Molinier V."/>
            <person name="Murat C."/>
            <person name="Poggeler S."/>
            <person name="Quandt C.A."/>
            <person name="Sperisen C."/>
            <person name="Tritt A."/>
            <person name="Tisserant E."/>
            <person name="Crous P.W."/>
            <person name="Henrissat B."/>
            <person name="Nehls U."/>
            <person name="Egli S."/>
            <person name="Spatafora J.W."/>
            <person name="Grigoriev I.V."/>
            <person name="Martin F.M."/>
        </authorList>
    </citation>
    <scope>NUCLEOTIDE SEQUENCE [LARGE SCALE GENOMIC DNA]</scope>
    <source>
        <strain evidence="2 3">CBS 207.34</strain>
    </source>
</reference>
<dbReference type="InterPro" id="IPR025649">
    <property type="entry name" value="DUF4360"/>
</dbReference>
<dbReference type="Proteomes" id="UP000250140">
    <property type="component" value="Unassembled WGS sequence"/>
</dbReference>
<accession>A0A8E2JXH1</accession>
<feature type="signal peptide" evidence="1">
    <location>
        <begin position="1"/>
        <end position="21"/>
    </location>
</feature>
<organism evidence="2 3">
    <name type="scientific">Glonium stellatum</name>
    <dbReference type="NCBI Taxonomy" id="574774"/>
    <lineage>
        <taxon>Eukaryota</taxon>
        <taxon>Fungi</taxon>
        <taxon>Dikarya</taxon>
        <taxon>Ascomycota</taxon>
        <taxon>Pezizomycotina</taxon>
        <taxon>Dothideomycetes</taxon>
        <taxon>Pleosporomycetidae</taxon>
        <taxon>Gloniales</taxon>
        <taxon>Gloniaceae</taxon>
        <taxon>Glonium</taxon>
    </lineage>
</organism>
<dbReference type="OrthoDB" id="3786236at2759"/>
<name>A0A8E2JXH1_9PEZI</name>
<dbReference type="PANTHER" id="PTHR38847:SF1">
    <property type="entry name" value="PSEUDOURIDINE SYNTHASE RSUA_RLUA-LIKE DOMAIN-CONTAINING PROTEIN"/>
    <property type="match status" value="1"/>
</dbReference>
<keyword evidence="1" id="KW-0732">Signal</keyword>
<proteinExistence type="predicted"/>